<reference evidence="2 3" key="1">
    <citation type="journal article" date="2018" name="BMC Genomics">
        <title>Genomic evidence for intraspecific hybridization in a clonal and extremely halotolerant yeast.</title>
        <authorList>
            <person name="Gostincar C."/>
            <person name="Stajich J.E."/>
            <person name="Zupancic J."/>
            <person name="Zalar P."/>
            <person name="Gunde-Cimerman N."/>
        </authorList>
    </citation>
    <scope>NUCLEOTIDE SEQUENCE [LARGE SCALE GENOMIC DNA]</scope>
    <source>
        <strain evidence="2 3">EXF-2682</strain>
    </source>
</reference>
<protein>
    <submittedName>
        <fullName evidence="2">Uncharacterized protein</fullName>
    </submittedName>
</protein>
<name>A0A3M7DMC8_HORWE</name>
<evidence type="ECO:0000313" key="2">
    <source>
        <dbReference type="EMBL" id="RMY65485.1"/>
    </source>
</evidence>
<feature type="region of interest" description="Disordered" evidence="1">
    <location>
        <begin position="202"/>
        <end position="228"/>
    </location>
</feature>
<evidence type="ECO:0000313" key="3">
    <source>
        <dbReference type="Proteomes" id="UP000269276"/>
    </source>
</evidence>
<evidence type="ECO:0000256" key="1">
    <source>
        <dbReference type="SAM" id="MobiDB-lite"/>
    </source>
</evidence>
<dbReference type="OrthoDB" id="3649219at2759"/>
<gene>
    <name evidence="2" type="ORF">D0863_09085</name>
</gene>
<feature type="compositionally biased region" description="Basic and acidic residues" evidence="1">
    <location>
        <begin position="203"/>
        <end position="228"/>
    </location>
</feature>
<accession>A0A3M7DMC8</accession>
<dbReference type="AlphaFoldDB" id="A0A3M7DMC8"/>
<comment type="caution">
    <text evidence="2">The sequence shown here is derived from an EMBL/GenBank/DDBJ whole genome shotgun (WGS) entry which is preliminary data.</text>
</comment>
<sequence>MAIVDIYLRTPAQHSKLTTMDQNRVRTNSGTLDRLLGSLPASEKHTVTLSGAAPAALTYLLDRIRTKPKARELHIKVHDQPFAKAVAIYEAAEVLDIRPPQPHIAGFVVGYLSHNKITPDDMLVVHKCFYDRRETYNAWRVMVHQIAWYMGTSKYTAEEAIDLKAAATPHPELVDAVDQKIDELFPHKREFAERLAAAEAEAEAERGGLSRDTRGRERCKDGFTESCH</sequence>
<proteinExistence type="predicted"/>
<dbReference type="Proteomes" id="UP000269276">
    <property type="component" value="Unassembled WGS sequence"/>
</dbReference>
<organism evidence="2 3">
    <name type="scientific">Hortaea werneckii</name>
    <name type="common">Black yeast</name>
    <name type="synonym">Cladosporium werneckii</name>
    <dbReference type="NCBI Taxonomy" id="91943"/>
    <lineage>
        <taxon>Eukaryota</taxon>
        <taxon>Fungi</taxon>
        <taxon>Dikarya</taxon>
        <taxon>Ascomycota</taxon>
        <taxon>Pezizomycotina</taxon>
        <taxon>Dothideomycetes</taxon>
        <taxon>Dothideomycetidae</taxon>
        <taxon>Mycosphaerellales</taxon>
        <taxon>Teratosphaeriaceae</taxon>
        <taxon>Hortaea</taxon>
    </lineage>
</organism>
<dbReference type="EMBL" id="QWIP01000352">
    <property type="protein sequence ID" value="RMY65485.1"/>
    <property type="molecule type" value="Genomic_DNA"/>
</dbReference>